<proteinExistence type="predicted"/>
<keyword evidence="1" id="KW-0812">Transmembrane</keyword>
<gene>
    <name evidence="2" type="ORF">CHR60_02020</name>
</gene>
<keyword evidence="1" id="KW-0472">Membrane</keyword>
<comment type="caution">
    <text evidence="2">The sequence shown here is derived from an EMBL/GenBank/DDBJ whole genome shotgun (WGS) entry which is preliminary data.</text>
</comment>
<sequence length="232" mass="26252">MKKFLKGVVGFFLGTAMFVYTACIFMEPNLLPVFVLMDAICALILFLIFRKRKPKPAKQKAPPKTEPTVQVHSNLNPERAIKSMPGAYTVAEAKNHVRIVQDCLNIFEKTKNLETFFSRYEYGMQIALTVDQAAKAGIIPYTSDLPASFFKAADSQKERVLLDSYSDQKAKIDELKTAKAKATHWNRYLNILKEYEDQYSMNPDSEYPEVLEQVKGELAKLDLSTSVPPSNP</sequence>
<evidence type="ECO:0000313" key="2">
    <source>
        <dbReference type="EMBL" id="PDX87826.1"/>
    </source>
</evidence>
<dbReference type="RefSeq" id="WP_097791489.1">
    <property type="nucleotide sequence ID" value="NZ_NOUV01000005.1"/>
</dbReference>
<organism evidence="2 3">
    <name type="scientific">Faecalibacterium prausnitzii</name>
    <dbReference type="NCBI Taxonomy" id="853"/>
    <lineage>
        <taxon>Bacteria</taxon>
        <taxon>Bacillati</taxon>
        <taxon>Bacillota</taxon>
        <taxon>Clostridia</taxon>
        <taxon>Eubacteriales</taxon>
        <taxon>Oscillospiraceae</taxon>
        <taxon>Faecalibacterium</taxon>
    </lineage>
</organism>
<dbReference type="Proteomes" id="UP000220904">
    <property type="component" value="Unassembled WGS sequence"/>
</dbReference>
<reference evidence="2 3" key="1">
    <citation type="journal article" date="2017" name="Front. Microbiol.">
        <title>New Insights into the Diversity of the Genus Faecalibacterium.</title>
        <authorList>
            <person name="Benevides L."/>
            <person name="Burman S."/>
            <person name="Martin R."/>
            <person name="Robert V."/>
            <person name="Thomas M."/>
            <person name="Miquel S."/>
            <person name="Chain F."/>
            <person name="Sokol H."/>
            <person name="Bermudez-Humaran L.G."/>
            <person name="Morrison M."/>
            <person name="Langella P."/>
            <person name="Azevedo V.A."/>
            <person name="Chatel J.M."/>
            <person name="Soares S."/>
        </authorList>
    </citation>
    <scope>NUCLEOTIDE SEQUENCE [LARGE SCALE GENOMIC DNA]</scope>
    <source>
        <strain evidence="2 3">AHMP21</strain>
    </source>
</reference>
<protein>
    <submittedName>
        <fullName evidence="2">Uncharacterized protein</fullName>
    </submittedName>
</protein>
<name>A0A2A7B8X5_9FIRM</name>
<accession>A0A2A7B8X5</accession>
<evidence type="ECO:0000256" key="1">
    <source>
        <dbReference type="SAM" id="Phobius"/>
    </source>
</evidence>
<dbReference type="EMBL" id="NOUV01000005">
    <property type="protein sequence ID" value="PDX87826.1"/>
    <property type="molecule type" value="Genomic_DNA"/>
</dbReference>
<dbReference type="AlphaFoldDB" id="A0A2A7B8X5"/>
<evidence type="ECO:0000313" key="3">
    <source>
        <dbReference type="Proteomes" id="UP000220904"/>
    </source>
</evidence>
<feature type="transmembrane region" description="Helical" evidence="1">
    <location>
        <begin position="31"/>
        <end position="49"/>
    </location>
</feature>
<keyword evidence="1" id="KW-1133">Transmembrane helix</keyword>